<gene>
    <name evidence="1" type="ORF">BCR33DRAFT_716341</name>
</gene>
<sequence length="67" mass="7585">MTRVRFVSYRFALPRQKLTSLVPTRSHLPNDSLKSQLTLMKLKLNCILLRLNTAGTLIDSQGLTNSL</sequence>
<evidence type="ECO:0000313" key="1">
    <source>
        <dbReference type="EMBL" id="ORY45705.1"/>
    </source>
</evidence>
<comment type="caution">
    <text evidence="1">The sequence shown here is derived from an EMBL/GenBank/DDBJ whole genome shotgun (WGS) entry which is preliminary data.</text>
</comment>
<dbReference type="EMBL" id="MCGO01000019">
    <property type="protein sequence ID" value="ORY45705.1"/>
    <property type="molecule type" value="Genomic_DNA"/>
</dbReference>
<organism evidence="1 2">
    <name type="scientific">Rhizoclosmatium globosum</name>
    <dbReference type="NCBI Taxonomy" id="329046"/>
    <lineage>
        <taxon>Eukaryota</taxon>
        <taxon>Fungi</taxon>
        <taxon>Fungi incertae sedis</taxon>
        <taxon>Chytridiomycota</taxon>
        <taxon>Chytridiomycota incertae sedis</taxon>
        <taxon>Chytridiomycetes</taxon>
        <taxon>Chytridiales</taxon>
        <taxon>Chytriomycetaceae</taxon>
        <taxon>Rhizoclosmatium</taxon>
    </lineage>
</organism>
<name>A0A1Y2CHB6_9FUNG</name>
<dbReference type="AlphaFoldDB" id="A0A1Y2CHB6"/>
<keyword evidence="2" id="KW-1185">Reference proteome</keyword>
<protein>
    <submittedName>
        <fullName evidence="1">Uncharacterized protein</fullName>
    </submittedName>
</protein>
<accession>A0A1Y2CHB6</accession>
<reference evidence="1 2" key="1">
    <citation type="submission" date="2016-07" db="EMBL/GenBank/DDBJ databases">
        <title>Pervasive Adenine N6-methylation of Active Genes in Fungi.</title>
        <authorList>
            <consortium name="DOE Joint Genome Institute"/>
            <person name="Mondo S.J."/>
            <person name="Dannebaum R.O."/>
            <person name="Kuo R.C."/>
            <person name="Labutti K."/>
            <person name="Haridas S."/>
            <person name="Kuo A."/>
            <person name="Salamov A."/>
            <person name="Ahrendt S.R."/>
            <person name="Lipzen A."/>
            <person name="Sullivan W."/>
            <person name="Andreopoulos W.B."/>
            <person name="Clum A."/>
            <person name="Lindquist E."/>
            <person name="Daum C."/>
            <person name="Ramamoorthy G.K."/>
            <person name="Gryganskyi A."/>
            <person name="Culley D."/>
            <person name="Magnuson J.K."/>
            <person name="James T.Y."/>
            <person name="O'Malley M.A."/>
            <person name="Stajich J.E."/>
            <person name="Spatafora J.W."/>
            <person name="Visel A."/>
            <person name="Grigoriev I.V."/>
        </authorList>
    </citation>
    <scope>NUCLEOTIDE SEQUENCE [LARGE SCALE GENOMIC DNA]</scope>
    <source>
        <strain evidence="1 2">JEL800</strain>
    </source>
</reference>
<evidence type="ECO:0000313" key="2">
    <source>
        <dbReference type="Proteomes" id="UP000193642"/>
    </source>
</evidence>
<dbReference type="Proteomes" id="UP000193642">
    <property type="component" value="Unassembled WGS sequence"/>
</dbReference>
<proteinExistence type="predicted"/>